<dbReference type="Pfam" id="PF00010">
    <property type="entry name" value="HLH"/>
    <property type="match status" value="1"/>
</dbReference>
<evidence type="ECO:0000256" key="2">
    <source>
        <dbReference type="SAM" id="MobiDB-lite"/>
    </source>
</evidence>
<sequence length="223" mass="25117">MSTMPHEPQSPSATQSASSPQQTAHLSTSNKCKRPGPRLQRDTSTRRRQTNYLSIQPLLQQQQVLRKEHDAPEKKTAQHGAALEELTSKSNYQFIADGSHSQLGLSFPDEIVLSVHSKRENHSAAEQARRDRLKSAFLEMSAVLAGKGQESRIDVNRSRAVHTKDGNPGIINKDKDAATFQKVVPKAKLVEMAIDRINTQQKELEELRRSLDNCQRRMEKCQE</sequence>
<dbReference type="InterPro" id="IPR036638">
    <property type="entry name" value="HLH_DNA-bd_sf"/>
</dbReference>
<feature type="compositionally biased region" description="Low complexity" evidence="2">
    <location>
        <begin position="9"/>
        <end position="24"/>
    </location>
</feature>
<dbReference type="SUPFAM" id="SSF47459">
    <property type="entry name" value="HLH, helix-loop-helix DNA-binding domain"/>
    <property type="match status" value="1"/>
</dbReference>
<protein>
    <recommendedName>
        <fullName evidence="3">BHLH domain-containing protein</fullName>
    </recommendedName>
</protein>
<evidence type="ECO:0000313" key="4">
    <source>
        <dbReference type="EMBL" id="KAF2665270.1"/>
    </source>
</evidence>
<keyword evidence="5" id="KW-1185">Reference proteome</keyword>
<feature type="compositionally biased region" description="Polar residues" evidence="2">
    <location>
        <begin position="50"/>
        <end position="64"/>
    </location>
</feature>
<dbReference type="InterPro" id="IPR011598">
    <property type="entry name" value="bHLH_dom"/>
</dbReference>
<dbReference type="Proteomes" id="UP000799302">
    <property type="component" value="Unassembled WGS sequence"/>
</dbReference>
<dbReference type="AlphaFoldDB" id="A0A6A6TZZ1"/>
<feature type="coiled-coil region" evidence="1">
    <location>
        <begin position="190"/>
        <end position="217"/>
    </location>
</feature>
<dbReference type="PROSITE" id="PS50888">
    <property type="entry name" value="BHLH"/>
    <property type="match status" value="1"/>
</dbReference>
<keyword evidence="1" id="KW-0175">Coiled coil</keyword>
<gene>
    <name evidence="4" type="ORF">BT63DRAFT_417780</name>
</gene>
<evidence type="ECO:0000313" key="5">
    <source>
        <dbReference type="Proteomes" id="UP000799302"/>
    </source>
</evidence>
<evidence type="ECO:0000259" key="3">
    <source>
        <dbReference type="PROSITE" id="PS50888"/>
    </source>
</evidence>
<feature type="region of interest" description="Disordered" evidence="2">
    <location>
        <begin position="1"/>
        <end position="84"/>
    </location>
</feature>
<reference evidence="4" key="1">
    <citation type="journal article" date="2020" name="Stud. Mycol.">
        <title>101 Dothideomycetes genomes: a test case for predicting lifestyles and emergence of pathogens.</title>
        <authorList>
            <person name="Haridas S."/>
            <person name="Albert R."/>
            <person name="Binder M."/>
            <person name="Bloem J."/>
            <person name="Labutti K."/>
            <person name="Salamov A."/>
            <person name="Andreopoulos B."/>
            <person name="Baker S."/>
            <person name="Barry K."/>
            <person name="Bills G."/>
            <person name="Bluhm B."/>
            <person name="Cannon C."/>
            <person name="Castanera R."/>
            <person name="Culley D."/>
            <person name="Daum C."/>
            <person name="Ezra D."/>
            <person name="Gonzalez J."/>
            <person name="Henrissat B."/>
            <person name="Kuo A."/>
            <person name="Liang C."/>
            <person name="Lipzen A."/>
            <person name="Lutzoni F."/>
            <person name="Magnuson J."/>
            <person name="Mondo S."/>
            <person name="Nolan M."/>
            <person name="Ohm R."/>
            <person name="Pangilinan J."/>
            <person name="Park H.-J."/>
            <person name="Ramirez L."/>
            <person name="Alfaro M."/>
            <person name="Sun H."/>
            <person name="Tritt A."/>
            <person name="Yoshinaga Y."/>
            <person name="Zwiers L.-H."/>
            <person name="Turgeon B."/>
            <person name="Goodwin S."/>
            <person name="Spatafora J."/>
            <person name="Crous P."/>
            <person name="Grigoriev I."/>
        </authorList>
    </citation>
    <scope>NUCLEOTIDE SEQUENCE</scope>
    <source>
        <strain evidence="4">CBS 115976</strain>
    </source>
</reference>
<evidence type="ECO:0000256" key="1">
    <source>
        <dbReference type="SAM" id="Coils"/>
    </source>
</evidence>
<dbReference type="GO" id="GO:0046983">
    <property type="term" value="F:protein dimerization activity"/>
    <property type="evidence" value="ECO:0007669"/>
    <property type="project" value="InterPro"/>
</dbReference>
<feature type="domain" description="BHLH" evidence="3">
    <location>
        <begin position="117"/>
        <end position="200"/>
    </location>
</feature>
<name>A0A6A6TZZ1_9PEZI</name>
<organism evidence="4 5">
    <name type="scientific">Microthyrium microscopicum</name>
    <dbReference type="NCBI Taxonomy" id="703497"/>
    <lineage>
        <taxon>Eukaryota</taxon>
        <taxon>Fungi</taxon>
        <taxon>Dikarya</taxon>
        <taxon>Ascomycota</taxon>
        <taxon>Pezizomycotina</taxon>
        <taxon>Dothideomycetes</taxon>
        <taxon>Dothideomycetes incertae sedis</taxon>
        <taxon>Microthyriales</taxon>
        <taxon>Microthyriaceae</taxon>
        <taxon>Microthyrium</taxon>
    </lineage>
</organism>
<proteinExistence type="predicted"/>
<dbReference type="EMBL" id="MU004241">
    <property type="protein sequence ID" value="KAF2665270.1"/>
    <property type="molecule type" value="Genomic_DNA"/>
</dbReference>
<accession>A0A6A6TZZ1</accession>
<feature type="compositionally biased region" description="Basic and acidic residues" evidence="2">
    <location>
        <begin position="65"/>
        <end position="76"/>
    </location>
</feature>
<dbReference type="OrthoDB" id="5344169at2759"/>
<dbReference type="Gene3D" id="4.10.280.10">
    <property type="entry name" value="Helix-loop-helix DNA-binding domain"/>
    <property type="match status" value="1"/>
</dbReference>